<evidence type="ECO:0000313" key="2">
    <source>
        <dbReference type="WBParaSite" id="PS1159_v2.g3795.t1"/>
    </source>
</evidence>
<accession>A0AC35GCY3</accession>
<evidence type="ECO:0000313" key="1">
    <source>
        <dbReference type="Proteomes" id="UP000887580"/>
    </source>
</evidence>
<dbReference type="Proteomes" id="UP000887580">
    <property type="component" value="Unplaced"/>
</dbReference>
<name>A0AC35GCY3_9BILA</name>
<proteinExistence type="predicted"/>
<protein>
    <submittedName>
        <fullName evidence="2">Uncharacterized protein</fullName>
    </submittedName>
</protein>
<reference evidence="2" key="1">
    <citation type="submission" date="2022-11" db="UniProtKB">
        <authorList>
            <consortium name="WormBaseParasite"/>
        </authorList>
    </citation>
    <scope>IDENTIFICATION</scope>
</reference>
<sequence>CFHEQKCSVTPTVEPAPTSACILNIASKEIEVPRSANSTPSKALLCEIAIMMPRDTDNGLEYDLKVHCRILEDHFEFVTPHNFIAFVDDDLPPNTPEELVAMITREDVPTPSDGEEVSHVDVATPAQVQLKLLMDDLESSKLNAFSSPIRSIPIAKLHHNLTARSLCESRIDQIQMLIESKQLDFNSIIFHVL</sequence>
<dbReference type="WBParaSite" id="PS1159_v2.g3795.t1">
    <property type="protein sequence ID" value="PS1159_v2.g3795.t1"/>
    <property type="gene ID" value="PS1159_v2.g3795"/>
</dbReference>
<organism evidence="1 2">
    <name type="scientific">Panagrolaimus sp. PS1159</name>
    <dbReference type="NCBI Taxonomy" id="55785"/>
    <lineage>
        <taxon>Eukaryota</taxon>
        <taxon>Metazoa</taxon>
        <taxon>Ecdysozoa</taxon>
        <taxon>Nematoda</taxon>
        <taxon>Chromadorea</taxon>
        <taxon>Rhabditida</taxon>
        <taxon>Tylenchina</taxon>
        <taxon>Panagrolaimomorpha</taxon>
        <taxon>Panagrolaimoidea</taxon>
        <taxon>Panagrolaimidae</taxon>
        <taxon>Panagrolaimus</taxon>
    </lineage>
</organism>